<evidence type="ECO:0000256" key="1">
    <source>
        <dbReference type="SAM" id="MobiDB-lite"/>
    </source>
</evidence>
<feature type="region of interest" description="Disordered" evidence="1">
    <location>
        <begin position="1"/>
        <end position="38"/>
    </location>
</feature>
<gene>
    <name evidence="2" type="ORF">HC031_23530</name>
</gene>
<feature type="compositionally biased region" description="Low complexity" evidence="1">
    <location>
        <begin position="17"/>
        <end position="26"/>
    </location>
</feature>
<dbReference type="RefSeq" id="WP_167927573.1">
    <property type="nucleotide sequence ID" value="NZ_JAATVY010000020.1"/>
</dbReference>
<dbReference type="Proteomes" id="UP000722989">
    <property type="component" value="Unassembled WGS sequence"/>
</dbReference>
<evidence type="ECO:0000313" key="2">
    <source>
        <dbReference type="EMBL" id="NJC72667.1"/>
    </source>
</evidence>
<organism evidence="2 3">
    <name type="scientific">Planosporangium thailandense</name>
    <dbReference type="NCBI Taxonomy" id="765197"/>
    <lineage>
        <taxon>Bacteria</taxon>
        <taxon>Bacillati</taxon>
        <taxon>Actinomycetota</taxon>
        <taxon>Actinomycetes</taxon>
        <taxon>Micromonosporales</taxon>
        <taxon>Micromonosporaceae</taxon>
        <taxon>Planosporangium</taxon>
    </lineage>
</organism>
<evidence type="ECO:0000313" key="3">
    <source>
        <dbReference type="Proteomes" id="UP000722989"/>
    </source>
</evidence>
<sequence length="221" mass="23514">MPRTKLLTARALHRTRPASPSSGAGPSVPPSVPQPSAWDDISHLMAAGDPLGRALLGDDPALGPAGDPVPRCIGRRRPGRTPAAFLLIEPAEPLMIRHPATGRTDDLQVELLLLRGFRRFLPGAAIPAAPPGWALSGCRSGLALRDHAGNVWAHVPVRPHLPWRDAAAQDGRVFVLFGPWLGVRTPCGVREAQYGPAQRAAELRAARIRGHVAAAAVAWRP</sequence>
<reference evidence="2 3" key="1">
    <citation type="submission" date="2020-03" db="EMBL/GenBank/DDBJ databases">
        <title>WGS of the type strain of Planosporangium spp.</title>
        <authorList>
            <person name="Thawai C."/>
        </authorList>
    </citation>
    <scope>NUCLEOTIDE SEQUENCE [LARGE SCALE GENOMIC DNA]</scope>
    <source>
        <strain evidence="2 3">TBRC 5610</strain>
    </source>
</reference>
<name>A0ABX0Y3F5_9ACTN</name>
<dbReference type="EMBL" id="JAATVY010000020">
    <property type="protein sequence ID" value="NJC72667.1"/>
    <property type="molecule type" value="Genomic_DNA"/>
</dbReference>
<protein>
    <submittedName>
        <fullName evidence="2">Uncharacterized protein</fullName>
    </submittedName>
</protein>
<accession>A0ABX0Y3F5</accession>
<keyword evidence="3" id="KW-1185">Reference proteome</keyword>
<comment type="caution">
    <text evidence="2">The sequence shown here is derived from an EMBL/GenBank/DDBJ whole genome shotgun (WGS) entry which is preliminary data.</text>
</comment>
<proteinExistence type="predicted"/>